<dbReference type="PANTHER" id="PTHR45138:SF9">
    <property type="entry name" value="DIGUANYLATE CYCLASE DGCM-RELATED"/>
    <property type="match status" value="1"/>
</dbReference>
<dbReference type="InterPro" id="IPR029787">
    <property type="entry name" value="Nucleotide_cyclase"/>
</dbReference>
<dbReference type="SUPFAM" id="SSF55073">
    <property type="entry name" value="Nucleotide cyclase"/>
    <property type="match status" value="1"/>
</dbReference>
<evidence type="ECO:0000259" key="4">
    <source>
        <dbReference type="PROSITE" id="PS50887"/>
    </source>
</evidence>
<feature type="transmembrane region" description="Helical" evidence="3">
    <location>
        <begin position="191"/>
        <end position="212"/>
    </location>
</feature>
<dbReference type="InterPro" id="IPR000160">
    <property type="entry name" value="GGDEF_dom"/>
</dbReference>
<evidence type="ECO:0000313" key="6">
    <source>
        <dbReference type="Proteomes" id="UP001596501"/>
    </source>
</evidence>
<keyword evidence="3" id="KW-1133">Transmembrane helix</keyword>
<dbReference type="Gene3D" id="3.30.70.270">
    <property type="match status" value="1"/>
</dbReference>
<gene>
    <name evidence="5" type="ORF">ACFQPB_21525</name>
</gene>
<evidence type="ECO:0000313" key="5">
    <source>
        <dbReference type="EMBL" id="MFC7411445.1"/>
    </source>
</evidence>
<proteinExistence type="predicted"/>
<protein>
    <recommendedName>
        <fullName evidence="1">diguanylate cyclase</fullName>
        <ecNumber evidence="1">2.7.7.65</ecNumber>
    </recommendedName>
</protein>
<dbReference type="InterPro" id="IPR043128">
    <property type="entry name" value="Rev_trsase/Diguanyl_cyclase"/>
</dbReference>
<dbReference type="InterPro" id="IPR050469">
    <property type="entry name" value="Diguanylate_Cyclase"/>
</dbReference>
<feature type="transmembrane region" description="Helical" evidence="3">
    <location>
        <begin position="66"/>
        <end position="87"/>
    </location>
</feature>
<dbReference type="RefSeq" id="WP_382199672.1">
    <property type="nucleotide sequence ID" value="NZ_JBHTCA010000032.1"/>
</dbReference>
<comment type="catalytic activity">
    <reaction evidence="2">
        <text>2 GTP = 3',3'-c-di-GMP + 2 diphosphate</text>
        <dbReference type="Rhea" id="RHEA:24898"/>
        <dbReference type="ChEBI" id="CHEBI:33019"/>
        <dbReference type="ChEBI" id="CHEBI:37565"/>
        <dbReference type="ChEBI" id="CHEBI:58805"/>
        <dbReference type="EC" id="2.7.7.65"/>
    </reaction>
</comment>
<dbReference type="PANTHER" id="PTHR45138">
    <property type="entry name" value="REGULATORY COMPONENTS OF SENSORY TRANSDUCTION SYSTEM"/>
    <property type="match status" value="1"/>
</dbReference>
<evidence type="ECO:0000256" key="3">
    <source>
        <dbReference type="SAM" id="Phobius"/>
    </source>
</evidence>
<comment type="caution">
    <text evidence="5">The sequence shown here is derived from an EMBL/GenBank/DDBJ whole genome shotgun (WGS) entry which is preliminary data.</text>
</comment>
<keyword evidence="3" id="KW-0472">Membrane</keyword>
<sequence>MAQINVFTVLVLTAFNLFTVSLALPLLMGRQVSRAGRLAQWSLLSQMAGWVCIIASGFWVGHWLDWALSTATMVFASLAPWLLFGALEQWLGPRPGKHLLLALVLLMPLGYALLFPHYSPRVGWANFLLAAQLLVVARAALWPVRPARRHWRWLLAGCHALIAGFTFARGVMGAFFPELYPSFEAPHPVNLGAQVAANVVLVLITVAILVAWRDEAEAQLRTLARTDGLTGVLNHRAWHEQAAAALAHARRHGQPLTVMLVDLDHFKKINDRHGHDVGDRALRLFAQAMREEVRESDLAGRLGGEEFAVLLRDTPLNAVHTLDQRLRNRVLPEALPSLGFGLPFSAGATELQAGDGEIDTLLNRADQAMYTAKANGRAQLVLG</sequence>
<feature type="transmembrane region" description="Helical" evidence="3">
    <location>
        <begin position="153"/>
        <end position="171"/>
    </location>
</feature>
<evidence type="ECO:0000256" key="2">
    <source>
        <dbReference type="ARBA" id="ARBA00034247"/>
    </source>
</evidence>
<name>A0ABW2QPY3_9BURK</name>
<dbReference type="CDD" id="cd01949">
    <property type="entry name" value="GGDEF"/>
    <property type="match status" value="1"/>
</dbReference>
<dbReference type="EC" id="2.7.7.65" evidence="1"/>
<dbReference type="Proteomes" id="UP001596501">
    <property type="component" value="Unassembled WGS sequence"/>
</dbReference>
<feature type="domain" description="GGDEF" evidence="4">
    <location>
        <begin position="254"/>
        <end position="383"/>
    </location>
</feature>
<keyword evidence="6" id="KW-1185">Reference proteome</keyword>
<organism evidence="5 6">
    <name type="scientific">Hydrogenophaga atypica</name>
    <dbReference type="NCBI Taxonomy" id="249409"/>
    <lineage>
        <taxon>Bacteria</taxon>
        <taxon>Pseudomonadati</taxon>
        <taxon>Pseudomonadota</taxon>
        <taxon>Betaproteobacteria</taxon>
        <taxon>Burkholderiales</taxon>
        <taxon>Comamonadaceae</taxon>
        <taxon>Hydrogenophaga</taxon>
    </lineage>
</organism>
<feature type="transmembrane region" description="Helical" evidence="3">
    <location>
        <begin position="6"/>
        <end position="29"/>
    </location>
</feature>
<evidence type="ECO:0000256" key="1">
    <source>
        <dbReference type="ARBA" id="ARBA00012528"/>
    </source>
</evidence>
<dbReference type="PROSITE" id="PS50887">
    <property type="entry name" value="GGDEF"/>
    <property type="match status" value="1"/>
</dbReference>
<dbReference type="EMBL" id="JBHTCA010000032">
    <property type="protein sequence ID" value="MFC7411445.1"/>
    <property type="molecule type" value="Genomic_DNA"/>
</dbReference>
<feature type="transmembrane region" description="Helical" evidence="3">
    <location>
        <begin position="99"/>
        <end position="118"/>
    </location>
</feature>
<accession>A0ABW2QPY3</accession>
<dbReference type="NCBIfam" id="TIGR00254">
    <property type="entry name" value="GGDEF"/>
    <property type="match status" value="1"/>
</dbReference>
<dbReference type="SMART" id="SM00267">
    <property type="entry name" value="GGDEF"/>
    <property type="match status" value="1"/>
</dbReference>
<feature type="transmembrane region" description="Helical" evidence="3">
    <location>
        <begin position="41"/>
        <end position="60"/>
    </location>
</feature>
<dbReference type="Pfam" id="PF00990">
    <property type="entry name" value="GGDEF"/>
    <property type="match status" value="1"/>
</dbReference>
<reference evidence="6" key="1">
    <citation type="journal article" date="2019" name="Int. J. Syst. Evol. Microbiol.">
        <title>The Global Catalogue of Microorganisms (GCM) 10K type strain sequencing project: providing services to taxonomists for standard genome sequencing and annotation.</title>
        <authorList>
            <consortium name="The Broad Institute Genomics Platform"/>
            <consortium name="The Broad Institute Genome Sequencing Center for Infectious Disease"/>
            <person name="Wu L."/>
            <person name="Ma J."/>
        </authorList>
    </citation>
    <scope>NUCLEOTIDE SEQUENCE [LARGE SCALE GENOMIC DNA]</scope>
    <source>
        <strain evidence="6">CGMCC 1.12371</strain>
    </source>
</reference>
<feature type="transmembrane region" description="Helical" evidence="3">
    <location>
        <begin position="124"/>
        <end position="141"/>
    </location>
</feature>
<keyword evidence="3" id="KW-0812">Transmembrane</keyword>